<evidence type="ECO:0000256" key="12">
    <source>
        <dbReference type="ARBA" id="ARBA00073778"/>
    </source>
</evidence>
<name>A0AA88PW80_9TELE</name>
<evidence type="ECO:0000256" key="6">
    <source>
        <dbReference type="ARBA" id="ARBA00022618"/>
    </source>
</evidence>
<comment type="function">
    <text evidence="11">Plus-end tracking protein (+TIP) that binds to the plus-end of microtubules and regulates the dynamics of the microtubule cytoskeleton. Promotes microtubule growth. May be involved in spindle function by stabilizing microtubules and anchoring them at centrosomes. Also acts as a regulator of minus-end microtubule organization: interacts with the complex formed by AKAP9 and PDE4DIP, leading to recruit CAMSAP2 to the Golgi apparatus, thereby tethering non-centrosomal minus-end microtubules to the Golgi, an important step for polarized cell movement. Promotes elongation of CAMSAP2-decorated microtubule stretches on the minus-end of microtubules.</text>
</comment>
<dbReference type="Pfam" id="PF03271">
    <property type="entry name" value="EB1"/>
    <property type="match status" value="1"/>
</dbReference>
<keyword evidence="9" id="KW-0206">Cytoskeleton</keyword>
<dbReference type="InterPro" id="IPR006680">
    <property type="entry name" value="Amidohydro-rel"/>
</dbReference>
<evidence type="ECO:0000256" key="15">
    <source>
        <dbReference type="ARBA" id="ARBA00082245"/>
    </source>
</evidence>
<keyword evidence="21" id="KW-1185">Reference proteome</keyword>
<comment type="caution">
    <text evidence="20">The sequence shown here is derived from an EMBL/GenBank/DDBJ whole genome shotgun (WGS) entry which is preliminary data.</text>
</comment>
<dbReference type="InterPro" id="IPR001715">
    <property type="entry name" value="CH_dom"/>
</dbReference>
<feature type="region of interest" description="Disordered" evidence="17">
    <location>
        <begin position="952"/>
        <end position="973"/>
    </location>
</feature>
<feature type="domain" description="Calponin-homology (CH)" evidence="18">
    <location>
        <begin position="698"/>
        <end position="811"/>
    </location>
</feature>
<dbReference type="GO" id="GO:0008017">
    <property type="term" value="F:microtubule binding"/>
    <property type="evidence" value="ECO:0007669"/>
    <property type="project" value="InterPro"/>
</dbReference>
<dbReference type="InterPro" id="IPR036872">
    <property type="entry name" value="CH_dom_sf"/>
</dbReference>
<keyword evidence="6" id="KW-0132">Cell division</keyword>
<evidence type="ECO:0000259" key="19">
    <source>
        <dbReference type="PROSITE" id="PS51230"/>
    </source>
</evidence>
<dbReference type="InterPro" id="IPR011059">
    <property type="entry name" value="Metal-dep_hydrolase_composite"/>
</dbReference>
<dbReference type="GO" id="GO:0051301">
    <property type="term" value="P:cell division"/>
    <property type="evidence" value="ECO:0007669"/>
    <property type="project" value="UniProtKB-KW"/>
</dbReference>
<feature type="domain" description="EB1 C-terminal" evidence="19">
    <location>
        <begin position="887"/>
        <end position="957"/>
    </location>
</feature>
<dbReference type="PROSITE" id="PS50021">
    <property type="entry name" value="CH"/>
    <property type="match status" value="1"/>
</dbReference>
<evidence type="ECO:0000256" key="16">
    <source>
        <dbReference type="PROSITE-ProRule" id="PRU00576"/>
    </source>
</evidence>
<dbReference type="InterPro" id="IPR032466">
    <property type="entry name" value="Metal_Hydrolase"/>
</dbReference>
<dbReference type="GO" id="GO:0005874">
    <property type="term" value="C:microtubule"/>
    <property type="evidence" value="ECO:0007669"/>
    <property type="project" value="UniProtKB-KW"/>
</dbReference>
<evidence type="ECO:0000259" key="18">
    <source>
        <dbReference type="PROSITE" id="PS50021"/>
    </source>
</evidence>
<dbReference type="FunFam" id="3.20.20.140:FF:000076">
    <property type="entry name" value="Dihydropyrimidinase like 2"/>
    <property type="match status" value="1"/>
</dbReference>
<dbReference type="SUPFAM" id="SSF140612">
    <property type="entry name" value="EB1 dimerisation domain-like"/>
    <property type="match status" value="1"/>
</dbReference>
<dbReference type="Pfam" id="PF01979">
    <property type="entry name" value="Amidohydro_1"/>
    <property type="match status" value="1"/>
</dbReference>
<proteinExistence type="inferred from homology"/>
<keyword evidence="8" id="KW-0498">Mitosis</keyword>
<dbReference type="Proteomes" id="UP001187343">
    <property type="component" value="Unassembled WGS sequence"/>
</dbReference>
<dbReference type="GO" id="GO:0016812">
    <property type="term" value="F:hydrolase activity, acting on carbon-nitrogen (but not peptide) bonds, in cyclic amides"/>
    <property type="evidence" value="ECO:0007669"/>
    <property type="project" value="TreeGrafter"/>
</dbReference>
<evidence type="ECO:0000313" key="21">
    <source>
        <dbReference type="Proteomes" id="UP001187343"/>
    </source>
</evidence>
<keyword evidence="7 16" id="KW-0493">Microtubule</keyword>
<dbReference type="CDD" id="cd01314">
    <property type="entry name" value="D-HYD"/>
    <property type="match status" value="1"/>
</dbReference>
<gene>
    <name evidence="20" type="ORF">Q8A67_013161</name>
</gene>
<dbReference type="FunFam" id="1.20.5.1430:FF:000003">
    <property type="entry name" value="microtubule-associated protein RP/EB family member 3 isoform X1"/>
    <property type="match status" value="1"/>
</dbReference>
<evidence type="ECO:0000256" key="17">
    <source>
        <dbReference type="SAM" id="MobiDB-lite"/>
    </source>
</evidence>
<dbReference type="PANTHER" id="PTHR11647">
    <property type="entry name" value="HYDRANTOINASE/DIHYDROPYRIMIDINASE FAMILY MEMBER"/>
    <property type="match status" value="1"/>
</dbReference>
<evidence type="ECO:0000256" key="2">
    <source>
        <dbReference type="ARBA" id="ARBA00008829"/>
    </source>
</evidence>
<evidence type="ECO:0000256" key="5">
    <source>
        <dbReference type="ARBA" id="ARBA00022553"/>
    </source>
</evidence>
<dbReference type="Gene3D" id="1.10.418.10">
    <property type="entry name" value="Calponin-like domain"/>
    <property type="match status" value="1"/>
</dbReference>
<feature type="region of interest" description="Disordered" evidence="17">
    <location>
        <begin position="565"/>
        <end position="586"/>
    </location>
</feature>
<evidence type="ECO:0000256" key="11">
    <source>
        <dbReference type="ARBA" id="ARBA00055374"/>
    </source>
</evidence>
<dbReference type="SUPFAM" id="SSF51556">
    <property type="entry name" value="Metallo-dependent hydrolases"/>
    <property type="match status" value="1"/>
</dbReference>
<dbReference type="AlphaFoldDB" id="A0AA88PW80"/>
<dbReference type="EMBL" id="JAUYZG010000012">
    <property type="protein sequence ID" value="KAK2893173.1"/>
    <property type="molecule type" value="Genomic_DNA"/>
</dbReference>
<evidence type="ECO:0000256" key="3">
    <source>
        <dbReference type="ARBA" id="ARBA00010729"/>
    </source>
</evidence>
<keyword evidence="4" id="KW-0963">Cytoplasm</keyword>
<evidence type="ECO:0000256" key="8">
    <source>
        <dbReference type="ARBA" id="ARBA00022776"/>
    </source>
</evidence>
<dbReference type="PROSITE" id="PS51230">
    <property type="entry name" value="EB1_C"/>
    <property type="match status" value="1"/>
</dbReference>
<comment type="similarity">
    <text evidence="3">Belongs to the MAPRE family.</text>
</comment>
<dbReference type="NCBIfam" id="TIGR02033">
    <property type="entry name" value="D-hydantoinase"/>
    <property type="match status" value="1"/>
</dbReference>
<accession>A0AA88PW80</accession>
<comment type="subcellular location">
    <subcellularLocation>
        <location evidence="1">Cytoplasm</location>
        <location evidence="1">Cytoskeleton</location>
    </subcellularLocation>
</comment>
<dbReference type="Gene3D" id="3.20.20.140">
    <property type="entry name" value="Metal-dependent hydrolases"/>
    <property type="match status" value="1"/>
</dbReference>
<evidence type="ECO:0000256" key="1">
    <source>
        <dbReference type="ARBA" id="ARBA00004245"/>
    </source>
</evidence>
<feature type="compositionally biased region" description="Polar residues" evidence="17">
    <location>
        <begin position="870"/>
        <end position="886"/>
    </location>
</feature>
<evidence type="ECO:0000256" key="10">
    <source>
        <dbReference type="ARBA" id="ARBA00023306"/>
    </source>
</evidence>
<dbReference type="PANTHER" id="PTHR11647:SF58">
    <property type="entry name" value="DIHYDROPYRIMIDINASE-RELATED PROTEIN 5"/>
    <property type="match status" value="1"/>
</dbReference>
<comment type="similarity">
    <text evidence="2">Belongs to the metallo-dependent hydrolases superfamily. Hydantoinase/dihydropyrimidinase family.</text>
</comment>
<evidence type="ECO:0000313" key="20">
    <source>
        <dbReference type="EMBL" id="KAK2893173.1"/>
    </source>
</evidence>
<dbReference type="Gene3D" id="1.20.5.1430">
    <property type="match status" value="1"/>
</dbReference>
<dbReference type="GO" id="GO:0005829">
    <property type="term" value="C:cytosol"/>
    <property type="evidence" value="ECO:0007669"/>
    <property type="project" value="TreeGrafter"/>
</dbReference>
<keyword evidence="10" id="KW-0131">Cell cycle</keyword>
<dbReference type="FunFam" id="1.10.418.10:FF:000007">
    <property type="entry name" value="Microtubule-associated protein, RP/EB family, member 2"/>
    <property type="match status" value="1"/>
</dbReference>
<dbReference type="InterPro" id="IPR050378">
    <property type="entry name" value="Metallo-dep_Hydrolases_sf"/>
</dbReference>
<evidence type="ECO:0000256" key="9">
    <source>
        <dbReference type="ARBA" id="ARBA00023212"/>
    </source>
</evidence>
<organism evidence="20 21">
    <name type="scientific">Cirrhinus molitorella</name>
    <name type="common">mud carp</name>
    <dbReference type="NCBI Taxonomy" id="172907"/>
    <lineage>
        <taxon>Eukaryota</taxon>
        <taxon>Metazoa</taxon>
        <taxon>Chordata</taxon>
        <taxon>Craniata</taxon>
        <taxon>Vertebrata</taxon>
        <taxon>Euteleostomi</taxon>
        <taxon>Actinopterygii</taxon>
        <taxon>Neopterygii</taxon>
        <taxon>Teleostei</taxon>
        <taxon>Ostariophysi</taxon>
        <taxon>Cypriniformes</taxon>
        <taxon>Cyprinidae</taxon>
        <taxon>Labeoninae</taxon>
        <taxon>Labeonini</taxon>
        <taxon>Cirrhinus</taxon>
    </lineage>
</organism>
<dbReference type="InterPro" id="IPR004953">
    <property type="entry name" value="EB1_C"/>
</dbReference>
<dbReference type="SUPFAM" id="SSF51338">
    <property type="entry name" value="Composite domain of metallo-dependent hydrolases"/>
    <property type="match status" value="2"/>
</dbReference>
<protein>
    <recommendedName>
        <fullName evidence="12">Microtubule-associated protein RP/EB family member 3</fullName>
    </recommendedName>
    <alternativeName>
        <fullName evidence="15">EB1 protein family member 3</fullName>
    </alternativeName>
    <alternativeName>
        <fullName evidence="14">End-binding protein 3</fullName>
    </alternativeName>
    <alternativeName>
        <fullName evidence="13">RP3</fullName>
    </alternativeName>
</protein>
<dbReference type="InterPro" id="IPR036133">
    <property type="entry name" value="EB1_C_sf"/>
</dbReference>
<evidence type="ECO:0000256" key="14">
    <source>
        <dbReference type="ARBA" id="ARBA00081123"/>
    </source>
</evidence>
<dbReference type="InterPro" id="IPR011778">
    <property type="entry name" value="Hydantoinase/dihydroPyrase"/>
</dbReference>
<dbReference type="SUPFAM" id="SSF47576">
    <property type="entry name" value="Calponin-homology domain, CH-domain"/>
    <property type="match status" value="1"/>
</dbReference>
<reference evidence="20" key="1">
    <citation type="submission" date="2023-08" db="EMBL/GenBank/DDBJ databases">
        <title>Chromosome-level Genome Assembly of mud carp (Cirrhinus molitorella).</title>
        <authorList>
            <person name="Liu H."/>
        </authorList>
    </citation>
    <scope>NUCLEOTIDE SEQUENCE</scope>
    <source>
        <strain evidence="20">Prfri</strain>
        <tissue evidence="20">Muscle</tissue>
    </source>
</reference>
<feature type="region of interest" description="Disordered" evidence="17">
    <location>
        <begin position="844"/>
        <end position="892"/>
    </location>
</feature>
<evidence type="ECO:0000256" key="7">
    <source>
        <dbReference type="ARBA" id="ARBA00022701"/>
    </source>
</evidence>
<feature type="compositionally biased region" description="Acidic residues" evidence="17">
    <location>
        <begin position="958"/>
        <end position="973"/>
    </location>
</feature>
<evidence type="ECO:0000256" key="13">
    <source>
        <dbReference type="ARBA" id="ARBA00077548"/>
    </source>
</evidence>
<evidence type="ECO:0000256" key="4">
    <source>
        <dbReference type="ARBA" id="ARBA00022490"/>
    </source>
</evidence>
<dbReference type="Pfam" id="PF00307">
    <property type="entry name" value="CH"/>
    <property type="match status" value="1"/>
</dbReference>
<sequence>MKRSSRVFGQAMRAWRALQPRLSCARERACGSRSDSCHRARGGGAGAHNRRKTIKYVHERIMAAGSSSTRILIKGGRVVNDDVTQEADVYIEGGVIQQVGRDLMIPGGAKVIDASGKLVIPGGIDSSVHLQQTFMNASTQDDFYSGTKAALSGGTTMVIAHVLPERDASLLEEFEKIRAHADAKACCDYALHVGVTWWGPKVRREMELLVGEKGVNSFQMFMAYKDVLMLRDSELYQAMQTCKDIGAVARVHAENGELAHEGAKEALDLGISGPEGMEISRPEELEAEATHRAITIANRAHCPLYLVNVASVCAADVIAAARMQGKVVQAESTVAHCVLSGMHYYHQDWAHAAAHVLAPPLRLDPNTPEHLMGLLGNDIINVVSSDHRAFNTKQKAMGKEDFTKIPHGAAGVEDRMSLIWERGVVAGKMDENRFVAVTSSNAAKIYNLYPRKGRIVPGADADVVVWDPDATRTISASAQVQGGDFNLYESQRCHGVPLVTVSRGRVACESGVFMCAQGSGNFYPMRSFPDILYKKMVQREKTQRLRGVDRAPYSGDVAAVTNSIRKESSTPEGDVPMRPSARHTGVRDLHESSFSLSGAQVDDHIPKRSSARILAPPGGRSSGICCVPGLALTAGPVCAHAPDASDACVLTGRVQDGGWWARVLRAAYPETLITGQRLRTANSSGTDLPQPTLFCREQRPRGELVYYSDVHLLTLWDGGKRLLHLTYTKIEQLCSGAAYCQFMDMLFPGCILLKRVKFQAKLEHEYIHNFKVLQTAFKRMNVDKIIPVERLVKGKFQDNFEFLQWFKKFFDANYDGKEYDPQLARQGHDVTPPPNPGEVIFHKTKSPPRAAGPQRTSPTAPKTMPAPQRPISSTPSTGIRRTTPVSRNGGGDAEIMELNQQLMDLKLTVDGLEKERDFYFSKLRDIELICQENECDSNPVLGKIIDILYATEDGFAPPEDEEVDEQPQDQDEY</sequence>
<dbReference type="Gene3D" id="2.30.40.10">
    <property type="entry name" value="Urease, subunit C, domain 1"/>
    <property type="match status" value="1"/>
</dbReference>
<keyword evidence="5" id="KW-0597">Phosphoprotein</keyword>